<keyword evidence="6" id="KW-0391">Immunity</keyword>
<dbReference type="InterPro" id="IPR031964">
    <property type="entry name" value="CARD_dom"/>
</dbReference>
<sequence length="672" mass="76785">MLIGVGHKRKHSDTDTGRSGKLMKVSRELMPLLHKAKIQGNYSYLLEQLDVTYLIDDLFSESIIDDDDMECLQIERNSKGRKAATKKLLDKLFRRGERAFDVFRDVLYKNGYQRVREQLELDSYDEPSMTGLKLHKACQKETLDRVKELIENGEDVKEKDSLDRMPIFYCCISRVDPVKKLNYLLELGVLDETYIDELVYQSCKFGQIETVEYLLKYIDERSIKFTDGEYEIMLLCSALSETQTIAKIKLIEQKLGVRDITKYLLHLACFFSKFEVVEELSEIYPSVINTPDDSGFTPLHYCYLSAIDSLNKIELLVNKGAKLDIHIENELFLGACEEATFENVKSLVEKGADVNCRDENGESPLLYCSRSSKDPILKIEFLREKGTVIERDLTDIRSEDEVMLCESCEYGTLETVQYFLKKGVNVNCRDGNDQTPAFYCCRSNEGPIEKLSSLKDKGAKFNVTDKDYTNLLHEACHHGGVETIQHLIANNLDRFRSGKDNCTNFLEYCCLSESGACTKLKYLLSLSNFAISTDGDGLLHLASLKGGQSVVRFLIEELHLDVNLVDKFDKTPLYKSCRSKKHPIAKIKLLISRGADLDRKYKDGDTLLHVACRFGNLNIVRHLAMKTKLNLIAENDFNETPLQHCKRSKIQSVRKVSFLENEISKTKCITQP</sequence>
<keyword evidence="7 8" id="KW-0040">ANK repeat</keyword>
<dbReference type="Pfam" id="PF12796">
    <property type="entry name" value="Ank_2"/>
    <property type="match status" value="2"/>
</dbReference>
<dbReference type="Gene3D" id="1.25.40.20">
    <property type="entry name" value="Ankyrin repeat-containing domain"/>
    <property type="match status" value="3"/>
</dbReference>
<proteinExistence type="predicted"/>
<evidence type="ECO:0000256" key="6">
    <source>
        <dbReference type="ARBA" id="ARBA00022859"/>
    </source>
</evidence>
<dbReference type="InterPro" id="IPR002110">
    <property type="entry name" value="Ankyrin_rpt"/>
</dbReference>
<comment type="caution">
    <text evidence="10">The sequence shown here is derived from an EMBL/GenBank/DDBJ whole genome shotgun (WGS) entry which is preliminary data.</text>
</comment>
<keyword evidence="3" id="KW-0399">Innate immunity</keyword>
<evidence type="ECO:0000259" key="9">
    <source>
        <dbReference type="PROSITE" id="PS50209"/>
    </source>
</evidence>
<evidence type="ECO:0000256" key="3">
    <source>
        <dbReference type="ARBA" id="ARBA00022588"/>
    </source>
</evidence>
<gene>
    <name evidence="10" type="ORF">SNE40_022020</name>
</gene>
<keyword evidence="4" id="KW-0677">Repeat</keyword>
<protein>
    <recommendedName>
        <fullName evidence="9">CARD domain-containing protein</fullName>
    </recommendedName>
</protein>
<dbReference type="EMBL" id="JAZGQO010000018">
    <property type="protein sequence ID" value="KAK6168134.1"/>
    <property type="molecule type" value="Genomic_DNA"/>
</dbReference>
<keyword evidence="2" id="KW-0597">Phosphoprotein</keyword>
<accession>A0AAN8GJF5</accession>
<dbReference type="InterPro" id="IPR051165">
    <property type="entry name" value="Multifunctional_ANK_Repeat"/>
</dbReference>
<keyword evidence="11" id="KW-1185">Reference proteome</keyword>
<dbReference type="AlphaFoldDB" id="A0AAN8GJF5"/>
<reference evidence="10 11" key="1">
    <citation type="submission" date="2024-01" db="EMBL/GenBank/DDBJ databases">
        <title>The genome of the rayed Mediterranean limpet Patella caerulea (Linnaeus, 1758).</title>
        <authorList>
            <person name="Anh-Thu Weber A."/>
            <person name="Halstead-Nussloch G."/>
        </authorList>
    </citation>
    <scope>NUCLEOTIDE SEQUENCE [LARGE SCALE GENOMIC DNA]</scope>
    <source>
        <strain evidence="10">AATW-2023a</strain>
        <tissue evidence="10">Whole specimen</tissue>
    </source>
</reference>
<dbReference type="PROSITE" id="PS50297">
    <property type="entry name" value="ANK_REP_REGION"/>
    <property type="match status" value="1"/>
</dbReference>
<dbReference type="InterPro" id="IPR011029">
    <property type="entry name" value="DEATH-like_dom_sf"/>
</dbReference>
<evidence type="ECO:0000313" key="11">
    <source>
        <dbReference type="Proteomes" id="UP001347796"/>
    </source>
</evidence>
<dbReference type="InterPro" id="IPR001315">
    <property type="entry name" value="CARD"/>
</dbReference>
<evidence type="ECO:0000256" key="5">
    <source>
        <dbReference type="ARBA" id="ARBA00022843"/>
    </source>
</evidence>
<dbReference type="Proteomes" id="UP001347796">
    <property type="component" value="Unassembled WGS sequence"/>
</dbReference>
<dbReference type="GO" id="GO:0042981">
    <property type="term" value="P:regulation of apoptotic process"/>
    <property type="evidence" value="ECO:0007669"/>
    <property type="project" value="InterPro"/>
</dbReference>
<evidence type="ECO:0000256" key="7">
    <source>
        <dbReference type="ARBA" id="ARBA00023043"/>
    </source>
</evidence>
<feature type="domain" description="CARD" evidence="9">
    <location>
        <begin position="30"/>
        <end position="122"/>
    </location>
</feature>
<dbReference type="GO" id="GO:0005737">
    <property type="term" value="C:cytoplasm"/>
    <property type="evidence" value="ECO:0007669"/>
    <property type="project" value="UniProtKB-ARBA"/>
</dbReference>
<keyword evidence="1" id="KW-1017">Isopeptide bond</keyword>
<dbReference type="PANTHER" id="PTHR24123">
    <property type="entry name" value="ANKYRIN REPEAT-CONTAINING"/>
    <property type="match status" value="1"/>
</dbReference>
<evidence type="ECO:0000256" key="1">
    <source>
        <dbReference type="ARBA" id="ARBA00022499"/>
    </source>
</evidence>
<feature type="repeat" description="ANK" evidence="8">
    <location>
        <begin position="603"/>
        <end position="623"/>
    </location>
</feature>
<organism evidence="10 11">
    <name type="scientific">Patella caerulea</name>
    <name type="common">Rayed Mediterranean limpet</name>
    <dbReference type="NCBI Taxonomy" id="87958"/>
    <lineage>
        <taxon>Eukaryota</taxon>
        <taxon>Metazoa</taxon>
        <taxon>Spiralia</taxon>
        <taxon>Lophotrochozoa</taxon>
        <taxon>Mollusca</taxon>
        <taxon>Gastropoda</taxon>
        <taxon>Patellogastropoda</taxon>
        <taxon>Patelloidea</taxon>
        <taxon>Patellidae</taxon>
        <taxon>Patella</taxon>
    </lineage>
</organism>
<dbReference type="SMART" id="SM00248">
    <property type="entry name" value="ANK"/>
    <property type="match status" value="11"/>
</dbReference>
<dbReference type="CDD" id="cd01671">
    <property type="entry name" value="CARD"/>
    <property type="match status" value="1"/>
</dbReference>
<dbReference type="GO" id="GO:0045087">
    <property type="term" value="P:innate immune response"/>
    <property type="evidence" value="ECO:0007669"/>
    <property type="project" value="UniProtKB-KW"/>
</dbReference>
<evidence type="ECO:0000256" key="4">
    <source>
        <dbReference type="ARBA" id="ARBA00022737"/>
    </source>
</evidence>
<dbReference type="PANTHER" id="PTHR24123:SF33">
    <property type="entry name" value="PROTEIN HOS4"/>
    <property type="match status" value="1"/>
</dbReference>
<evidence type="ECO:0000313" key="10">
    <source>
        <dbReference type="EMBL" id="KAK6168134.1"/>
    </source>
</evidence>
<dbReference type="PROSITE" id="PS50209">
    <property type="entry name" value="CARD"/>
    <property type="match status" value="1"/>
</dbReference>
<dbReference type="SUPFAM" id="SSF47986">
    <property type="entry name" value="DEATH domain"/>
    <property type="match status" value="1"/>
</dbReference>
<evidence type="ECO:0000256" key="8">
    <source>
        <dbReference type="PROSITE-ProRule" id="PRU00023"/>
    </source>
</evidence>
<keyword evidence="5" id="KW-0832">Ubl conjugation</keyword>
<dbReference type="Pfam" id="PF16739">
    <property type="entry name" value="CARD_2"/>
    <property type="match status" value="1"/>
</dbReference>
<dbReference type="PROSITE" id="PS50088">
    <property type="entry name" value="ANK_REPEAT"/>
    <property type="match status" value="1"/>
</dbReference>
<dbReference type="InterPro" id="IPR036770">
    <property type="entry name" value="Ankyrin_rpt-contain_sf"/>
</dbReference>
<dbReference type="Gene3D" id="1.10.533.10">
    <property type="entry name" value="Death Domain, Fas"/>
    <property type="match status" value="1"/>
</dbReference>
<dbReference type="SUPFAM" id="SSF48403">
    <property type="entry name" value="Ankyrin repeat"/>
    <property type="match status" value="2"/>
</dbReference>
<name>A0AAN8GJF5_PATCE</name>
<evidence type="ECO:0000256" key="2">
    <source>
        <dbReference type="ARBA" id="ARBA00022553"/>
    </source>
</evidence>